<proteinExistence type="predicted"/>
<evidence type="ECO:0000313" key="1">
    <source>
        <dbReference type="EMBL" id="KAL3284696.1"/>
    </source>
</evidence>
<gene>
    <name evidence="1" type="ORF">HHI36_018845</name>
</gene>
<accession>A0ABD2P206</accession>
<dbReference type="EMBL" id="JABFTP020000165">
    <property type="protein sequence ID" value="KAL3284696.1"/>
    <property type="molecule type" value="Genomic_DNA"/>
</dbReference>
<comment type="caution">
    <text evidence="1">The sequence shown here is derived from an EMBL/GenBank/DDBJ whole genome shotgun (WGS) entry which is preliminary data.</text>
</comment>
<name>A0ABD2P206_9CUCU</name>
<dbReference type="AlphaFoldDB" id="A0ABD2P206"/>
<protein>
    <submittedName>
        <fullName evidence="1">Uncharacterized protein</fullName>
    </submittedName>
</protein>
<keyword evidence="2" id="KW-1185">Reference proteome</keyword>
<reference evidence="1 2" key="1">
    <citation type="journal article" date="2021" name="BMC Biol.">
        <title>Horizontally acquired antibacterial genes associated with adaptive radiation of ladybird beetles.</title>
        <authorList>
            <person name="Li H.S."/>
            <person name="Tang X.F."/>
            <person name="Huang Y.H."/>
            <person name="Xu Z.Y."/>
            <person name="Chen M.L."/>
            <person name="Du X.Y."/>
            <person name="Qiu B.Y."/>
            <person name="Chen P.T."/>
            <person name="Zhang W."/>
            <person name="Slipinski A."/>
            <person name="Escalona H.E."/>
            <person name="Waterhouse R.M."/>
            <person name="Zwick A."/>
            <person name="Pang H."/>
        </authorList>
    </citation>
    <scope>NUCLEOTIDE SEQUENCE [LARGE SCALE GENOMIC DNA]</scope>
    <source>
        <strain evidence="1">SYSU2018</strain>
    </source>
</reference>
<sequence>MNGNFSIGVKLCTDINEVRVNGNEQADTAAKEAAIADDAVPHRLPIGTDIINNIKGKTSDSWGTNWKLNESHSKQIKTDPMGKSLFPNNRCDQIKICRPSGHSRYLETTSLSVINAEGE</sequence>
<evidence type="ECO:0000313" key="2">
    <source>
        <dbReference type="Proteomes" id="UP001516400"/>
    </source>
</evidence>
<dbReference type="Proteomes" id="UP001516400">
    <property type="component" value="Unassembled WGS sequence"/>
</dbReference>
<organism evidence="1 2">
    <name type="scientific">Cryptolaemus montrouzieri</name>
    <dbReference type="NCBI Taxonomy" id="559131"/>
    <lineage>
        <taxon>Eukaryota</taxon>
        <taxon>Metazoa</taxon>
        <taxon>Ecdysozoa</taxon>
        <taxon>Arthropoda</taxon>
        <taxon>Hexapoda</taxon>
        <taxon>Insecta</taxon>
        <taxon>Pterygota</taxon>
        <taxon>Neoptera</taxon>
        <taxon>Endopterygota</taxon>
        <taxon>Coleoptera</taxon>
        <taxon>Polyphaga</taxon>
        <taxon>Cucujiformia</taxon>
        <taxon>Coccinelloidea</taxon>
        <taxon>Coccinellidae</taxon>
        <taxon>Scymninae</taxon>
        <taxon>Scymnini</taxon>
        <taxon>Cryptolaemus</taxon>
    </lineage>
</organism>